<feature type="domain" description="RWP-RK" evidence="7">
    <location>
        <begin position="1"/>
        <end position="46"/>
    </location>
</feature>
<accession>I0YNQ8</accession>
<dbReference type="PROSITE" id="PS51519">
    <property type="entry name" value="RWP_RK"/>
    <property type="match status" value="1"/>
</dbReference>
<reference evidence="8 9" key="1">
    <citation type="journal article" date="2012" name="Genome Biol.">
        <title>The genome of the polar eukaryotic microalga coccomyxa subellipsoidea reveals traits of cold adaptation.</title>
        <authorList>
            <person name="Blanc G."/>
            <person name="Agarkova I."/>
            <person name="Grimwood J."/>
            <person name="Kuo A."/>
            <person name="Brueggeman A."/>
            <person name="Dunigan D."/>
            <person name="Gurnon J."/>
            <person name="Ladunga I."/>
            <person name="Lindquist E."/>
            <person name="Lucas S."/>
            <person name="Pangilinan J."/>
            <person name="Proschold T."/>
            <person name="Salamov A."/>
            <person name="Schmutz J."/>
            <person name="Weeks D."/>
            <person name="Yamada T."/>
            <person name="Claverie J.M."/>
            <person name="Grigoriev I."/>
            <person name="Van Etten J."/>
            <person name="Lomsadze A."/>
            <person name="Borodovsky M."/>
        </authorList>
    </citation>
    <scope>NUCLEOTIDE SEQUENCE [LARGE SCALE GENOMIC DNA]</scope>
    <source>
        <strain evidence="8 9">C-169</strain>
    </source>
</reference>
<keyword evidence="4" id="KW-0238">DNA-binding</keyword>
<organism evidence="8 9">
    <name type="scientific">Coccomyxa subellipsoidea (strain C-169)</name>
    <name type="common">Green microalga</name>
    <dbReference type="NCBI Taxonomy" id="574566"/>
    <lineage>
        <taxon>Eukaryota</taxon>
        <taxon>Viridiplantae</taxon>
        <taxon>Chlorophyta</taxon>
        <taxon>core chlorophytes</taxon>
        <taxon>Trebouxiophyceae</taxon>
        <taxon>Trebouxiophyceae incertae sedis</taxon>
        <taxon>Coccomyxaceae</taxon>
        <taxon>Coccomyxa</taxon>
        <taxon>Coccomyxa subellipsoidea</taxon>
    </lineage>
</organism>
<dbReference type="GO" id="GO:0003677">
    <property type="term" value="F:DNA binding"/>
    <property type="evidence" value="ECO:0007669"/>
    <property type="project" value="UniProtKB-KW"/>
</dbReference>
<dbReference type="STRING" id="574566.I0YNQ8"/>
<dbReference type="GeneID" id="17038001"/>
<evidence type="ECO:0000259" key="7">
    <source>
        <dbReference type="PROSITE" id="PS51519"/>
    </source>
</evidence>
<dbReference type="OrthoDB" id="511725at2759"/>
<dbReference type="EMBL" id="AGSI01000017">
    <property type="protein sequence ID" value="EIE20027.1"/>
    <property type="molecule type" value="Genomic_DNA"/>
</dbReference>
<comment type="function">
    <text evidence="1">Putative transcription factor.</text>
</comment>
<evidence type="ECO:0000313" key="9">
    <source>
        <dbReference type="Proteomes" id="UP000007264"/>
    </source>
</evidence>
<dbReference type="AlphaFoldDB" id="I0YNQ8"/>
<evidence type="ECO:0000313" key="8">
    <source>
        <dbReference type="EMBL" id="EIE20027.1"/>
    </source>
</evidence>
<evidence type="ECO:0000256" key="4">
    <source>
        <dbReference type="ARBA" id="ARBA00023125"/>
    </source>
</evidence>
<protein>
    <recommendedName>
        <fullName evidence="7">RWP-RK domain-containing protein</fullName>
    </recommendedName>
</protein>
<dbReference type="KEGG" id="csl:COCSUDRAFT_58252"/>
<keyword evidence="9" id="KW-1185">Reference proteome</keyword>
<name>I0YNQ8_COCSC</name>
<dbReference type="Proteomes" id="UP000007264">
    <property type="component" value="Unassembled WGS sequence"/>
</dbReference>
<evidence type="ECO:0000256" key="6">
    <source>
        <dbReference type="ARBA" id="ARBA00023242"/>
    </source>
</evidence>
<evidence type="ECO:0000256" key="5">
    <source>
        <dbReference type="ARBA" id="ARBA00023163"/>
    </source>
</evidence>
<dbReference type="eggNOG" id="ENOG502QSPQ">
    <property type="taxonomic scope" value="Eukaryota"/>
</dbReference>
<proteinExistence type="predicted"/>
<dbReference type="PANTHER" id="PTHR46373:SF2">
    <property type="entry name" value="RWP-RK DOMAIN-CONTAINING PROTEIN"/>
    <property type="match status" value="1"/>
</dbReference>
<sequence length="91" mass="10608">MGLTLLKKRCRELGLKRWPYRKLKSMDKLLQSIESVDGQDPQVAKAVDEVKTHKKLMLLAPSETQIEVGIKKFRQAAYKFEFKSKRMLART</sequence>
<evidence type="ECO:0000256" key="1">
    <source>
        <dbReference type="ARBA" id="ARBA00004049"/>
    </source>
</evidence>
<dbReference type="RefSeq" id="XP_005644571.1">
    <property type="nucleotide sequence ID" value="XM_005644514.1"/>
</dbReference>
<keyword evidence="6" id="KW-0539">Nucleus</keyword>
<evidence type="ECO:0000256" key="3">
    <source>
        <dbReference type="ARBA" id="ARBA00023054"/>
    </source>
</evidence>
<comment type="caution">
    <text evidence="8">The sequence shown here is derived from an EMBL/GenBank/DDBJ whole genome shotgun (WGS) entry which is preliminary data.</text>
</comment>
<gene>
    <name evidence="8" type="ORF">COCSUDRAFT_58252</name>
</gene>
<dbReference type="GO" id="GO:0003700">
    <property type="term" value="F:DNA-binding transcription factor activity"/>
    <property type="evidence" value="ECO:0007669"/>
    <property type="project" value="InterPro"/>
</dbReference>
<evidence type="ECO:0000256" key="2">
    <source>
        <dbReference type="ARBA" id="ARBA00023015"/>
    </source>
</evidence>
<dbReference type="Pfam" id="PF02042">
    <property type="entry name" value="RWP-RK"/>
    <property type="match status" value="1"/>
</dbReference>
<dbReference type="InterPro" id="IPR044607">
    <property type="entry name" value="RKD-like"/>
</dbReference>
<dbReference type="InterPro" id="IPR003035">
    <property type="entry name" value="RWP-RK_dom"/>
</dbReference>
<keyword evidence="2" id="KW-0805">Transcription regulation</keyword>
<keyword evidence="3" id="KW-0175">Coiled coil</keyword>
<keyword evidence="5" id="KW-0804">Transcription</keyword>
<dbReference type="PANTHER" id="PTHR46373">
    <property type="entry name" value="PROTEIN RKD4"/>
    <property type="match status" value="1"/>
</dbReference>